<dbReference type="InterPro" id="IPR023213">
    <property type="entry name" value="CAT-like_dom_sf"/>
</dbReference>
<dbReference type="Gene3D" id="3.30.559.70">
    <property type="entry name" value="Choline/Carnitine o-acyltransferase, domain 2"/>
    <property type="match status" value="1"/>
</dbReference>
<dbReference type="PANTHER" id="PTHR22589">
    <property type="entry name" value="CARNITINE O-ACYLTRANSFERASE"/>
    <property type="match status" value="1"/>
</dbReference>
<dbReference type="PROSITE" id="PS00440">
    <property type="entry name" value="ACYLTRANSF_C_2"/>
    <property type="match status" value="1"/>
</dbReference>
<accession>A0A1A9VF39</accession>
<feature type="domain" description="Choline/carnitine acyltransferase" evidence="7">
    <location>
        <begin position="79"/>
        <end position="643"/>
    </location>
</feature>
<organism evidence="8 9">
    <name type="scientific">Glossina austeni</name>
    <name type="common">Savannah tsetse fly</name>
    <dbReference type="NCBI Taxonomy" id="7395"/>
    <lineage>
        <taxon>Eukaryota</taxon>
        <taxon>Metazoa</taxon>
        <taxon>Ecdysozoa</taxon>
        <taxon>Arthropoda</taxon>
        <taxon>Hexapoda</taxon>
        <taxon>Insecta</taxon>
        <taxon>Pterygota</taxon>
        <taxon>Neoptera</taxon>
        <taxon>Endopterygota</taxon>
        <taxon>Diptera</taxon>
        <taxon>Brachycera</taxon>
        <taxon>Muscomorpha</taxon>
        <taxon>Hippoboscoidea</taxon>
        <taxon>Glossinidae</taxon>
        <taxon>Glossina</taxon>
    </lineage>
</organism>
<comment type="similarity">
    <text evidence="1 5">Belongs to the carnitine/choline acetyltransferase family.</text>
</comment>
<dbReference type="GO" id="GO:0005777">
    <property type="term" value="C:peroxisome"/>
    <property type="evidence" value="ECO:0007669"/>
    <property type="project" value="TreeGrafter"/>
</dbReference>
<dbReference type="FunFam" id="3.30.559.70:FF:000010">
    <property type="entry name" value="Carnitine O-Acetyl-Transferase, isoform B"/>
    <property type="match status" value="1"/>
</dbReference>
<keyword evidence="9" id="KW-1185">Reference proteome</keyword>
<feature type="region of interest" description="Disordered" evidence="6">
    <location>
        <begin position="651"/>
        <end position="679"/>
    </location>
</feature>
<dbReference type="GO" id="GO:0019254">
    <property type="term" value="P:carnitine metabolic process, CoA-linked"/>
    <property type="evidence" value="ECO:0007669"/>
    <property type="project" value="TreeGrafter"/>
</dbReference>
<dbReference type="GO" id="GO:0004092">
    <property type="term" value="F:carnitine O-acetyltransferase activity"/>
    <property type="evidence" value="ECO:0007669"/>
    <property type="project" value="TreeGrafter"/>
</dbReference>
<evidence type="ECO:0000313" key="9">
    <source>
        <dbReference type="Proteomes" id="UP000078200"/>
    </source>
</evidence>
<evidence type="ECO:0000256" key="1">
    <source>
        <dbReference type="ARBA" id="ARBA00005232"/>
    </source>
</evidence>
<keyword evidence="3 5" id="KW-0012">Acyltransferase</keyword>
<keyword evidence="2 5" id="KW-0808">Transferase</keyword>
<dbReference type="Gene3D" id="3.30.559.10">
    <property type="entry name" value="Chloramphenicol acetyltransferase-like domain"/>
    <property type="match status" value="1"/>
</dbReference>
<name>A0A1A9VF39_GLOAU</name>
<evidence type="ECO:0000313" key="8">
    <source>
        <dbReference type="EnsemblMetazoa" id="GAUT035266-PA"/>
    </source>
</evidence>
<dbReference type="Pfam" id="PF00755">
    <property type="entry name" value="Carn_acyltransf"/>
    <property type="match status" value="1"/>
</dbReference>
<evidence type="ECO:0000259" key="7">
    <source>
        <dbReference type="Pfam" id="PF00755"/>
    </source>
</evidence>
<dbReference type="VEuPathDB" id="VectorBase:GAUT035266"/>
<dbReference type="Proteomes" id="UP000078200">
    <property type="component" value="Unassembled WGS sequence"/>
</dbReference>
<sequence length="679" mass="76937">MKTTSALNPAVPSKQNLNQSELLFASEDNMPLLSNQVLSKLLARNVYSRISTNLCAASVIRRDFSNAKTEKKQKLLRYPALKLDNTIEKFLKSCEPLLTPEEMEKTKCLAEKFVSEDGKKLQTLLEEAARKEENWLSNRWLKAAYMQYRDPVTVWSSPGMTFPMNLFFNDDEWLTYAAKTIMGMIKYKRKVDCGEIPVAKMGKHELDNSQFKLVYGTCRIPHPREDKMDYNPDSNYVLVIHKNHFYKLPVYDKSGEILNADVLEGQLIRIVSSEKERGIPYGVLTTNKRDDWADAYAELLKSPKNAETIKTIQKSLFTVSLDACVTPYKNAILADRALQLIHGGNACRNGGNRWMDKTIQLIVNPNGMSGFCYEHSPAEGQPVALIAEYLSKIVPKEDEFKTGSSKDFECFTKLEFDTPTDCTVAQISEASSNLNGLVQNFQLHVTQFKDYGKGLLKQHKLSPDSFIQMALQYAFYRLHKKPAAQYETAHLRIFYGGRTETIRSCSNESVAFAKAMLDGNMEDKQRVELLRKAVDGHRKYASMALMGEGIDRHLLGLKLMAFENKMPTPEFYNSPGYIKSMHYRVSTSQVASKDDAYMCYGPMFDDGYSCCYNPREDDIFFGVGAWNSNKETCAVHFSKSIEESLLHMKKILGPPPKSDADKKAPPAKPDANKKPKSKL</sequence>
<feature type="active site" description="Proton acceptor" evidence="4">
    <location>
        <position position="375"/>
    </location>
</feature>
<dbReference type="InterPro" id="IPR042231">
    <property type="entry name" value="Cho/carn_acyl_trans_2"/>
</dbReference>
<dbReference type="AlphaFoldDB" id="A0A1A9VF39"/>
<evidence type="ECO:0000256" key="4">
    <source>
        <dbReference type="PIRSR" id="PIRSR600542-1"/>
    </source>
</evidence>
<evidence type="ECO:0000256" key="5">
    <source>
        <dbReference type="RuleBase" id="RU003801"/>
    </source>
</evidence>
<evidence type="ECO:0000256" key="3">
    <source>
        <dbReference type="ARBA" id="ARBA00023315"/>
    </source>
</evidence>
<evidence type="ECO:0000256" key="6">
    <source>
        <dbReference type="SAM" id="MobiDB-lite"/>
    </source>
</evidence>
<dbReference type="SUPFAM" id="SSF52777">
    <property type="entry name" value="CoA-dependent acyltransferases"/>
    <property type="match status" value="2"/>
</dbReference>
<reference evidence="8" key="1">
    <citation type="submission" date="2020-05" db="UniProtKB">
        <authorList>
            <consortium name="EnsemblMetazoa"/>
        </authorList>
    </citation>
    <scope>IDENTIFICATION</scope>
    <source>
        <strain evidence="8">TTRI</strain>
    </source>
</reference>
<dbReference type="EnsemblMetazoa" id="GAUT035266-RA">
    <property type="protein sequence ID" value="GAUT035266-PA"/>
    <property type="gene ID" value="GAUT035266"/>
</dbReference>
<proteinExistence type="inferred from homology"/>
<dbReference type="InterPro" id="IPR039551">
    <property type="entry name" value="Cho/carn_acyl_trans"/>
</dbReference>
<dbReference type="PANTHER" id="PTHR22589:SF103">
    <property type="entry name" value="CARNITINE O-ACETYL-TRANSFERASE, ISOFORM A-RELATED"/>
    <property type="match status" value="1"/>
</dbReference>
<evidence type="ECO:0000256" key="2">
    <source>
        <dbReference type="ARBA" id="ARBA00022679"/>
    </source>
</evidence>
<dbReference type="InterPro" id="IPR000542">
    <property type="entry name" value="Carn_acyl_trans"/>
</dbReference>
<dbReference type="STRING" id="7395.A0A1A9VF39"/>
<protein>
    <recommendedName>
        <fullName evidence="7">Choline/carnitine acyltransferase domain-containing protein</fullName>
    </recommendedName>
</protein>